<sequence>MEFPNTIDEIIHPSVRECFRYANVEQGLEVNHSGDIPAMSGVGSSSAFTVGLLNALNALSGRICSKRELASAAIHVEQNMIGENVGSQDQVAAAFGGLNLVEFDAQREYWVEILPLHKQVVTCLQNNLLLFYTGISRFASNIAGEQIDNAKKNKPSLTTMREMAYEAARILTDCPVDKLSGLDDFGRLMHESWMLKRGLGSKVTNSTVDDMYAVARANGALGGKLCGAGGGGFLMLYVRPEDQVKVIEAMGELLSVPFEFENLGSHVTFYTR</sequence>
<evidence type="ECO:0000313" key="9">
    <source>
        <dbReference type="Proteomes" id="UP001053296"/>
    </source>
</evidence>
<organism evidence="8 9">
    <name type="scientific">Pseudodesulfovibrio sediminis</name>
    <dbReference type="NCBI Taxonomy" id="2810563"/>
    <lineage>
        <taxon>Bacteria</taxon>
        <taxon>Pseudomonadati</taxon>
        <taxon>Thermodesulfobacteriota</taxon>
        <taxon>Desulfovibrionia</taxon>
        <taxon>Desulfovibrionales</taxon>
        <taxon>Desulfovibrionaceae</taxon>
    </lineage>
</organism>
<dbReference type="RefSeq" id="WP_229593831.1">
    <property type="nucleotide sequence ID" value="NZ_AP024485.1"/>
</dbReference>
<dbReference type="SUPFAM" id="SSF55060">
    <property type="entry name" value="GHMP Kinase, C-terminal domain"/>
    <property type="match status" value="1"/>
</dbReference>
<evidence type="ECO:0000256" key="3">
    <source>
        <dbReference type="ARBA" id="ARBA00022777"/>
    </source>
</evidence>
<dbReference type="InterPro" id="IPR036554">
    <property type="entry name" value="GHMP_kinase_C_sf"/>
</dbReference>
<dbReference type="InterPro" id="IPR020568">
    <property type="entry name" value="Ribosomal_Su5_D2-typ_SF"/>
</dbReference>
<evidence type="ECO:0000256" key="5">
    <source>
        <dbReference type="ARBA" id="ARBA00038121"/>
    </source>
</evidence>
<name>A0ABM7P3T0_9BACT</name>
<dbReference type="PANTHER" id="PTHR32463">
    <property type="entry name" value="L-FUCOSE KINASE"/>
    <property type="match status" value="1"/>
</dbReference>
<evidence type="ECO:0000256" key="4">
    <source>
        <dbReference type="ARBA" id="ARBA00022840"/>
    </source>
</evidence>
<proteinExistence type="inferred from homology"/>
<protein>
    <submittedName>
        <fullName evidence="8">GHMP kinase</fullName>
    </submittedName>
</protein>
<comment type="similarity">
    <text evidence="5">Belongs to the GHMP kinase family.</text>
</comment>
<dbReference type="PRINTS" id="PR00960">
    <property type="entry name" value="LMBPPROTEIN"/>
</dbReference>
<evidence type="ECO:0000256" key="1">
    <source>
        <dbReference type="ARBA" id="ARBA00022679"/>
    </source>
</evidence>
<dbReference type="SUPFAM" id="SSF54211">
    <property type="entry name" value="Ribosomal protein S5 domain 2-like"/>
    <property type="match status" value="1"/>
</dbReference>
<gene>
    <name evidence="8" type="ORF">PSDVSF_07460</name>
</gene>
<feature type="domain" description="GHMP kinase C-terminal" evidence="7">
    <location>
        <begin position="182"/>
        <end position="252"/>
    </location>
</feature>
<keyword evidence="1" id="KW-0808">Transferase</keyword>
<dbReference type="Pfam" id="PF08544">
    <property type="entry name" value="GHMP_kinases_C"/>
    <property type="match status" value="1"/>
</dbReference>
<dbReference type="GO" id="GO:0016301">
    <property type="term" value="F:kinase activity"/>
    <property type="evidence" value="ECO:0007669"/>
    <property type="project" value="UniProtKB-KW"/>
</dbReference>
<dbReference type="InterPro" id="IPR052203">
    <property type="entry name" value="GHMP_Kinase-Related"/>
</dbReference>
<dbReference type="InterPro" id="IPR001174">
    <property type="entry name" value="HddA/FKP"/>
</dbReference>
<keyword evidence="4" id="KW-0067">ATP-binding</keyword>
<evidence type="ECO:0000313" key="8">
    <source>
        <dbReference type="EMBL" id="BCS87504.1"/>
    </source>
</evidence>
<evidence type="ECO:0000259" key="6">
    <source>
        <dbReference type="Pfam" id="PF00288"/>
    </source>
</evidence>
<dbReference type="PANTHER" id="PTHR32463:SF0">
    <property type="entry name" value="L-FUCOSE KINASE"/>
    <property type="match status" value="1"/>
</dbReference>
<evidence type="ECO:0000259" key="7">
    <source>
        <dbReference type="Pfam" id="PF08544"/>
    </source>
</evidence>
<reference evidence="8" key="1">
    <citation type="journal article" date="2022" name="Arch. Microbiol.">
        <title>Pseudodesulfovibrio sediminis sp. nov., a mesophilic and neutrophilic sulfate-reducing bacterium isolated from sediment of a brackish lake.</title>
        <authorList>
            <person name="Takahashi A."/>
            <person name="Kojima H."/>
            <person name="Watanabe M."/>
            <person name="Fukui M."/>
        </authorList>
    </citation>
    <scope>NUCLEOTIDE SEQUENCE</scope>
    <source>
        <strain evidence="8">SF6</strain>
    </source>
</reference>
<dbReference type="Pfam" id="PF00288">
    <property type="entry name" value="GHMP_kinases_N"/>
    <property type="match status" value="1"/>
</dbReference>
<keyword evidence="2" id="KW-0547">Nucleotide-binding</keyword>
<dbReference type="EMBL" id="AP024485">
    <property type="protein sequence ID" value="BCS87504.1"/>
    <property type="molecule type" value="Genomic_DNA"/>
</dbReference>
<keyword evidence="9" id="KW-1185">Reference proteome</keyword>
<feature type="domain" description="GHMP kinase N-terminal" evidence="6">
    <location>
        <begin position="18"/>
        <end position="97"/>
    </location>
</feature>
<dbReference type="InterPro" id="IPR013750">
    <property type="entry name" value="GHMP_kinase_C_dom"/>
</dbReference>
<dbReference type="Proteomes" id="UP001053296">
    <property type="component" value="Chromosome"/>
</dbReference>
<dbReference type="Gene3D" id="3.30.230.120">
    <property type="match status" value="1"/>
</dbReference>
<keyword evidence="3 8" id="KW-0418">Kinase</keyword>
<accession>A0ABM7P3T0</accession>
<evidence type="ECO:0000256" key="2">
    <source>
        <dbReference type="ARBA" id="ARBA00022741"/>
    </source>
</evidence>
<dbReference type="InterPro" id="IPR006204">
    <property type="entry name" value="GHMP_kinase_N_dom"/>
</dbReference>